<dbReference type="AlphaFoldDB" id="A0A0F7W1U0"/>
<evidence type="ECO:0000313" key="3">
    <source>
        <dbReference type="Proteomes" id="UP000035016"/>
    </source>
</evidence>
<feature type="compositionally biased region" description="Polar residues" evidence="1">
    <location>
        <begin position="124"/>
        <end position="136"/>
    </location>
</feature>
<feature type="compositionally biased region" description="Polar residues" evidence="1">
    <location>
        <begin position="91"/>
        <end position="101"/>
    </location>
</feature>
<feature type="compositionally biased region" description="Basic residues" evidence="1">
    <location>
        <begin position="111"/>
        <end position="122"/>
    </location>
</feature>
<dbReference type="EMBL" id="LN831790">
    <property type="protein sequence ID" value="CQR62916.1"/>
    <property type="molecule type" value="Genomic_DNA"/>
</dbReference>
<organism evidence="2 3">
    <name type="scientific">Streptomyces leeuwenhoekii</name>
    <dbReference type="NCBI Taxonomy" id="1437453"/>
    <lineage>
        <taxon>Bacteria</taxon>
        <taxon>Bacillati</taxon>
        <taxon>Actinomycetota</taxon>
        <taxon>Actinomycetes</taxon>
        <taxon>Kitasatosporales</taxon>
        <taxon>Streptomycetaceae</taxon>
        <taxon>Streptomyces</taxon>
    </lineage>
</organism>
<feature type="region of interest" description="Disordered" evidence="1">
    <location>
        <begin position="1"/>
        <end position="136"/>
    </location>
</feature>
<dbReference type="KEGG" id="sle:sle_34550"/>
<reference evidence="2 3" key="1">
    <citation type="submission" date="2015-02" db="EMBL/GenBank/DDBJ databases">
        <authorList>
            <person name="Gomez-Escribano P.J."/>
        </authorList>
    </citation>
    <scope>NUCLEOTIDE SEQUENCE [LARGE SCALE GENOMIC DNA]</scope>
    <source>
        <strain evidence="3">C34 (DSM 42122 / NRRL B-24963)</strain>
    </source>
</reference>
<dbReference type="Gene3D" id="2.60.40.2700">
    <property type="match status" value="1"/>
</dbReference>
<accession>A0A0F7W1U0</accession>
<protein>
    <submittedName>
        <fullName evidence="2">Uncharacterized protein</fullName>
    </submittedName>
</protein>
<name>A0A0F7W1U0_STRLW</name>
<sequence length="136" mass="14889">MEPERRLLSRGRGGAGRTVEEARAPRAGAAFEDPARPGYGLPARCAPPTRARATRPRRRRRGSPDATHARLRTRRHGRAARPRNQWKRDGTSISGATTSTYVLAKADKGRKTTVKVTAHRRGWTSGSATTAPVTVR</sequence>
<evidence type="ECO:0000313" key="2">
    <source>
        <dbReference type="EMBL" id="CQR62916.1"/>
    </source>
</evidence>
<feature type="compositionally biased region" description="Basic residues" evidence="1">
    <location>
        <begin position="52"/>
        <end position="61"/>
    </location>
</feature>
<feature type="compositionally biased region" description="Low complexity" evidence="1">
    <location>
        <begin position="42"/>
        <end position="51"/>
    </location>
</feature>
<proteinExistence type="predicted"/>
<feature type="compositionally biased region" description="Basic residues" evidence="1">
    <location>
        <begin position="69"/>
        <end position="85"/>
    </location>
</feature>
<dbReference type="Proteomes" id="UP000035016">
    <property type="component" value="Chromosome Chromosome"/>
</dbReference>
<evidence type="ECO:0000256" key="1">
    <source>
        <dbReference type="SAM" id="MobiDB-lite"/>
    </source>
</evidence>
<gene>
    <name evidence="2" type="primary">sle_34550</name>
</gene>